<feature type="compositionally biased region" description="Gly residues" evidence="1">
    <location>
        <begin position="116"/>
        <end position="125"/>
    </location>
</feature>
<dbReference type="AlphaFoldDB" id="A0AAE0AQZ6"/>
<feature type="compositionally biased region" description="Acidic residues" evidence="1">
    <location>
        <begin position="106"/>
        <end position="115"/>
    </location>
</feature>
<accession>A0AAE0AQZ6</accession>
<evidence type="ECO:0000256" key="1">
    <source>
        <dbReference type="SAM" id="MobiDB-lite"/>
    </source>
</evidence>
<evidence type="ECO:0000313" key="3">
    <source>
        <dbReference type="Proteomes" id="UP001281410"/>
    </source>
</evidence>
<reference evidence="2" key="1">
    <citation type="journal article" date="2023" name="Plant J.">
        <title>Genome sequences and population genomics provide insights into the demographic history, inbreeding, and mutation load of two 'living fossil' tree species of Dipteronia.</title>
        <authorList>
            <person name="Feng Y."/>
            <person name="Comes H.P."/>
            <person name="Chen J."/>
            <person name="Zhu S."/>
            <person name="Lu R."/>
            <person name="Zhang X."/>
            <person name="Li P."/>
            <person name="Qiu J."/>
            <person name="Olsen K.M."/>
            <person name="Qiu Y."/>
        </authorList>
    </citation>
    <scope>NUCLEOTIDE SEQUENCE</scope>
    <source>
        <strain evidence="2">NBL</strain>
    </source>
</reference>
<evidence type="ECO:0000313" key="2">
    <source>
        <dbReference type="EMBL" id="KAK3222601.1"/>
    </source>
</evidence>
<protein>
    <submittedName>
        <fullName evidence="2">Uncharacterized protein</fullName>
    </submittedName>
</protein>
<organism evidence="2 3">
    <name type="scientific">Dipteronia sinensis</name>
    <dbReference type="NCBI Taxonomy" id="43782"/>
    <lineage>
        <taxon>Eukaryota</taxon>
        <taxon>Viridiplantae</taxon>
        <taxon>Streptophyta</taxon>
        <taxon>Embryophyta</taxon>
        <taxon>Tracheophyta</taxon>
        <taxon>Spermatophyta</taxon>
        <taxon>Magnoliopsida</taxon>
        <taxon>eudicotyledons</taxon>
        <taxon>Gunneridae</taxon>
        <taxon>Pentapetalae</taxon>
        <taxon>rosids</taxon>
        <taxon>malvids</taxon>
        <taxon>Sapindales</taxon>
        <taxon>Sapindaceae</taxon>
        <taxon>Hippocastanoideae</taxon>
        <taxon>Acereae</taxon>
        <taxon>Dipteronia</taxon>
    </lineage>
</organism>
<dbReference type="Proteomes" id="UP001281410">
    <property type="component" value="Unassembled WGS sequence"/>
</dbReference>
<dbReference type="EMBL" id="JANJYJ010000003">
    <property type="protein sequence ID" value="KAK3222601.1"/>
    <property type="molecule type" value="Genomic_DNA"/>
</dbReference>
<feature type="region of interest" description="Disordered" evidence="1">
    <location>
        <begin position="78"/>
        <end position="128"/>
    </location>
</feature>
<proteinExistence type="predicted"/>
<keyword evidence="3" id="KW-1185">Reference proteome</keyword>
<sequence length="144" mass="15560">MPILYELMRVMKDAVKQQRGNTKWIPNIIQNRWDKMLNHHIHAAAYLDDDEGNPDPQIVSHARDMGINVEQVIREEVGVDRGVTVSNSSDDQHTSDGNNGGKDNGDDGDDGDEGGGWDSGVGGWDAGATSWDVCAGGWDVGVTG</sequence>
<comment type="caution">
    <text evidence="2">The sequence shown here is derived from an EMBL/GenBank/DDBJ whole genome shotgun (WGS) entry which is preliminary data.</text>
</comment>
<gene>
    <name evidence="2" type="ORF">Dsin_009626</name>
</gene>
<name>A0AAE0AQZ6_9ROSI</name>